<name>A0A953NC36_9BURK</name>
<accession>A0A953NC36</accession>
<evidence type="ECO:0000256" key="3">
    <source>
        <dbReference type="ARBA" id="ARBA00022692"/>
    </source>
</evidence>
<evidence type="ECO:0000256" key="6">
    <source>
        <dbReference type="SAM" id="Phobius"/>
    </source>
</evidence>
<evidence type="ECO:0000256" key="4">
    <source>
        <dbReference type="ARBA" id="ARBA00022989"/>
    </source>
</evidence>
<feature type="transmembrane region" description="Helical" evidence="6">
    <location>
        <begin position="514"/>
        <end position="533"/>
    </location>
</feature>
<evidence type="ECO:0000256" key="2">
    <source>
        <dbReference type="ARBA" id="ARBA00022448"/>
    </source>
</evidence>
<dbReference type="PANTHER" id="PTHR31585">
    <property type="entry name" value="FOLATE-BIOPTERIN TRANSPORTER 1, CHLOROPLASTIC"/>
    <property type="match status" value="1"/>
</dbReference>
<feature type="transmembrane region" description="Helical" evidence="6">
    <location>
        <begin position="54"/>
        <end position="76"/>
    </location>
</feature>
<dbReference type="Proteomes" id="UP000739565">
    <property type="component" value="Unassembled WGS sequence"/>
</dbReference>
<feature type="transmembrane region" description="Helical" evidence="6">
    <location>
        <begin position="88"/>
        <end position="109"/>
    </location>
</feature>
<evidence type="ECO:0000256" key="5">
    <source>
        <dbReference type="ARBA" id="ARBA00023136"/>
    </source>
</evidence>
<protein>
    <recommendedName>
        <fullName evidence="9">BT1 family protein</fullName>
    </recommendedName>
</protein>
<comment type="caution">
    <text evidence="7">The sequence shown here is derived from an EMBL/GenBank/DDBJ whole genome shotgun (WGS) entry which is preliminary data.</text>
</comment>
<dbReference type="GO" id="GO:0016020">
    <property type="term" value="C:membrane"/>
    <property type="evidence" value="ECO:0007669"/>
    <property type="project" value="UniProtKB-SubCell"/>
</dbReference>
<feature type="transmembrane region" description="Helical" evidence="6">
    <location>
        <begin position="388"/>
        <end position="410"/>
    </location>
</feature>
<reference evidence="7" key="1">
    <citation type="submission" date="2021-07" db="EMBL/GenBank/DDBJ databases">
        <title>New genus and species of the family Alcaligenaceae.</title>
        <authorList>
            <person name="Hahn M.W."/>
        </authorList>
    </citation>
    <scope>NUCLEOTIDE SEQUENCE</scope>
    <source>
        <strain evidence="7">LF4-65</strain>
    </source>
</reference>
<keyword evidence="8" id="KW-1185">Reference proteome</keyword>
<dbReference type="EMBL" id="JAHXRI010000006">
    <property type="protein sequence ID" value="MBZ1350521.1"/>
    <property type="molecule type" value="Genomic_DNA"/>
</dbReference>
<feature type="transmembrane region" description="Helical" evidence="6">
    <location>
        <begin position="175"/>
        <end position="195"/>
    </location>
</feature>
<keyword evidence="4 6" id="KW-1133">Transmembrane helix</keyword>
<dbReference type="InterPro" id="IPR039309">
    <property type="entry name" value="BT1"/>
</dbReference>
<dbReference type="Pfam" id="PF03092">
    <property type="entry name" value="BT1"/>
    <property type="match status" value="1"/>
</dbReference>
<feature type="transmembrane region" description="Helical" evidence="6">
    <location>
        <begin position="268"/>
        <end position="289"/>
    </location>
</feature>
<dbReference type="PANTHER" id="PTHR31585:SF0">
    <property type="entry name" value="FOLATE-BIOPTERIN TRANSPORTER 1, CHLOROPLASTIC"/>
    <property type="match status" value="1"/>
</dbReference>
<gene>
    <name evidence="7" type="ORF">KZZ10_07660</name>
</gene>
<keyword evidence="3 6" id="KW-0812">Transmembrane</keyword>
<evidence type="ECO:0000313" key="8">
    <source>
        <dbReference type="Proteomes" id="UP000739565"/>
    </source>
</evidence>
<feature type="transmembrane region" description="Helical" evidence="6">
    <location>
        <begin position="319"/>
        <end position="336"/>
    </location>
</feature>
<evidence type="ECO:0000313" key="7">
    <source>
        <dbReference type="EMBL" id="MBZ1350521.1"/>
    </source>
</evidence>
<keyword evidence="5 6" id="KW-0472">Membrane</keyword>
<feature type="transmembrane region" description="Helical" evidence="6">
    <location>
        <begin position="121"/>
        <end position="138"/>
    </location>
</feature>
<dbReference type="AlphaFoldDB" id="A0A953NC36"/>
<feature type="transmembrane region" description="Helical" evidence="6">
    <location>
        <begin position="28"/>
        <end position="48"/>
    </location>
</feature>
<keyword evidence="2" id="KW-0813">Transport</keyword>
<feature type="transmembrane region" description="Helical" evidence="6">
    <location>
        <begin position="356"/>
        <end position="376"/>
    </location>
</feature>
<organism evidence="7 8">
    <name type="scientific">Zwartia hollandica</name>
    <dbReference type="NCBI Taxonomy" id="324606"/>
    <lineage>
        <taxon>Bacteria</taxon>
        <taxon>Pseudomonadati</taxon>
        <taxon>Pseudomonadota</taxon>
        <taxon>Betaproteobacteria</taxon>
        <taxon>Burkholderiales</taxon>
        <taxon>Alcaligenaceae</taxon>
        <taxon>Zwartia</taxon>
    </lineage>
</organism>
<proteinExistence type="predicted"/>
<feature type="transmembrane region" description="Helical" evidence="6">
    <location>
        <begin position="295"/>
        <end position="312"/>
    </location>
</feature>
<dbReference type="RefSeq" id="WP_259660897.1">
    <property type="nucleotide sequence ID" value="NZ_JAHXRI010000006.1"/>
</dbReference>
<sequence length="541" mass="59433">MRTSVIRWTNQHIFGICRDFHLSYLPPLMVYLAAGVSSLTAIVGTFFVKDYLSLSSAVLASLSFWIAIPWSLKMVFGHLVDLFWRAKNLILFSGALLIATSLLIMIGLIGEREAMQRILPVDTWYIISALLAPMGYVLQDSVADAMTVEAVPRIDSDGVAIEPEKIRLMHTTMQTLGRVAVVGGSLLVSVVNLYVFSGVESMSEAQKVQGYLYVYWTALIIPLLSVVGVVIAAWLKGRARKQLEAKGLDRGQVEQVLNVHGTPTAPNWTILIGSFVFVLFTLTIGLSQFPYGQEIIFVGSLAIILYLIARMTSELAPDMRMTLVGTALVIFMFRAAPTPGPSIAWWVIDDLKFDQYFMSVLTLVGGVLSLVAMFVFRRFMAERPITFVIGMLALLSTTFAVPTLGMYYGLHNWTSAMTGGIVDARFIALVDTAVESPLGQLAMIPMLAWIARSAPENLKATYFAVMASFTNLALSASQLGTKYLNQIYVVTREVRDQSTGVIKVAADYTQLGPLLTICLILGLLLPFAAIAFVKCTRFKAI</sequence>
<evidence type="ECO:0008006" key="9">
    <source>
        <dbReference type="Google" id="ProtNLM"/>
    </source>
</evidence>
<feature type="transmembrane region" description="Helical" evidence="6">
    <location>
        <begin position="215"/>
        <end position="235"/>
    </location>
</feature>
<comment type="subcellular location">
    <subcellularLocation>
        <location evidence="1">Membrane</location>
        <topology evidence="1">Multi-pass membrane protein</topology>
    </subcellularLocation>
</comment>
<evidence type="ECO:0000256" key="1">
    <source>
        <dbReference type="ARBA" id="ARBA00004141"/>
    </source>
</evidence>